<protein>
    <submittedName>
        <fullName evidence="2">Uncharacterized protein</fullName>
    </submittedName>
</protein>
<keyword evidence="3" id="KW-1185">Reference proteome</keyword>
<evidence type="ECO:0000313" key="2">
    <source>
        <dbReference type="EMBL" id="KAK7056970.1"/>
    </source>
</evidence>
<accession>A0AAW0E1Q0</accession>
<dbReference type="PANTHER" id="PTHR39214:SF1">
    <property type="entry name" value="MICROBODY (PEROXISOME) BIOGENESIS PROTEIN PEROXIN 8 (EUROFUNG)"/>
    <property type="match status" value="1"/>
</dbReference>
<dbReference type="EMBL" id="JAYKXP010000006">
    <property type="protein sequence ID" value="KAK7056970.1"/>
    <property type="molecule type" value="Genomic_DNA"/>
</dbReference>
<feature type="region of interest" description="Disordered" evidence="1">
    <location>
        <begin position="704"/>
        <end position="726"/>
    </location>
</feature>
<name>A0AAW0E1Q0_9AGAR</name>
<dbReference type="InterPro" id="IPR055334">
    <property type="entry name" value="PEX8-like"/>
</dbReference>
<evidence type="ECO:0000313" key="3">
    <source>
        <dbReference type="Proteomes" id="UP001383192"/>
    </source>
</evidence>
<proteinExistence type="predicted"/>
<dbReference type="AlphaFoldDB" id="A0AAW0E1Q0"/>
<dbReference type="Proteomes" id="UP001383192">
    <property type="component" value="Unassembled WGS sequence"/>
</dbReference>
<gene>
    <name evidence="2" type="ORF">VNI00_002688</name>
</gene>
<reference evidence="2 3" key="1">
    <citation type="submission" date="2024-01" db="EMBL/GenBank/DDBJ databases">
        <title>A draft genome for a cacao thread blight-causing isolate of Paramarasmius palmivorus.</title>
        <authorList>
            <person name="Baruah I.K."/>
            <person name="Bukari Y."/>
            <person name="Amoako-Attah I."/>
            <person name="Meinhardt L.W."/>
            <person name="Bailey B.A."/>
            <person name="Cohen S.P."/>
        </authorList>
    </citation>
    <scope>NUCLEOTIDE SEQUENCE [LARGE SCALE GENOMIC DNA]</scope>
    <source>
        <strain evidence="2 3">GH-12</strain>
    </source>
</reference>
<evidence type="ECO:0000256" key="1">
    <source>
        <dbReference type="SAM" id="MobiDB-lite"/>
    </source>
</evidence>
<comment type="caution">
    <text evidence="2">The sequence shown here is derived from an EMBL/GenBank/DDBJ whole genome shotgun (WGS) entry which is preliminary data.</text>
</comment>
<organism evidence="2 3">
    <name type="scientific">Paramarasmius palmivorus</name>
    <dbReference type="NCBI Taxonomy" id="297713"/>
    <lineage>
        <taxon>Eukaryota</taxon>
        <taxon>Fungi</taxon>
        <taxon>Dikarya</taxon>
        <taxon>Basidiomycota</taxon>
        <taxon>Agaricomycotina</taxon>
        <taxon>Agaricomycetes</taxon>
        <taxon>Agaricomycetidae</taxon>
        <taxon>Agaricales</taxon>
        <taxon>Marasmiineae</taxon>
        <taxon>Marasmiaceae</taxon>
        <taxon>Paramarasmius</taxon>
    </lineage>
</organism>
<dbReference type="PANTHER" id="PTHR39214">
    <property type="entry name" value="MICROBODY (PEROXISOME) BIOGENESIS PROTEIN PEROXIN 8 (EUROFUNG)"/>
    <property type="match status" value="1"/>
</dbReference>
<sequence length="726" mass="79246">MSGYTRLLQQLHQTESSLPLPTIQAALAHHLANVQPIPTTLVATAITSKLYFAHPFTLPVLQSLQTAFRHALHLKYALVDNPGRASSSIFAQSIKSQMNEWVGSVMKGLQGGHVVMRLAVSTGLLLGSEDLRIEKKLEFHRKGKIEDEVVIALAEALDLYKYEADSARPVEWEKEFQKDDADVLSAQSLPLIPREKLGALPLEEISKLLTSCIVSAFQEGKFLDDANALAATEANIFFNSIAALSKLQSLVLTLSLEPRSIDGLCTAASSLSDLRQVCARVEGSIEKIVTGSSSNAWQVLKTLLFCCVMITEASLSASLYIAPSTYKSISDSTPTTLAICTLQALGHLSYVVHQFGGVTSMGTPSEDGSENGVFKEMRRTFYLALDILASSSASDSTQNLPEAFIKDLCTSIPSTSEGPSSRLPPLDKLHLAKVSYTLACIEQLISVLKADTVSATVWPVVDRYLYLPETANDVDPESFRETYEAAHSVILAFFASHANANANTQSSDSEFVQRLVPFYTRCLLENSDDKKLSTVQFCMAFSALVRAACTFQAGDVQEGPEKYTLGWFCISELVKALKEEEEKHTGGEKLHRLRMALVSCVSAAPFVLLGEVLGEVRRTITEADMGPSPSDIKGKGKASATESAGIPKQALTLKQKQELIRALYREVIEEVGDREKEFVIQWWYANLELLGRGLEQSEVGVKSDKEKSGAISRHGGHESATMLARL</sequence>